<feature type="region of interest" description="Disordered" evidence="1">
    <location>
        <begin position="91"/>
        <end position="113"/>
    </location>
</feature>
<dbReference type="AlphaFoldDB" id="A0A1C1CIS6"/>
<keyword evidence="3" id="KW-1185">Reference proteome</keyword>
<dbReference type="STRING" id="86049.A0A1C1CIS6"/>
<evidence type="ECO:0000256" key="1">
    <source>
        <dbReference type="SAM" id="MobiDB-lite"/>
    </source>
</evidence>
<protein>
    <submittedName>
        <fullName evidence="2">Uncharacterized protein</fullName>
    </submittedName>
</protein>
<evidence type="ECO:0000313" key="2">
    <source>
        <dbReference type="EMBL" id="OCT48423.1"/>
    </source>
</evidence>
<gene>
    <name evidence="2" type="ORF">CLCR_04441</name>
</gene>
<sequence>MARLVLRGKLFESFAGYHYKAYWGVALGYGRYGMIRHKIESWIIIDCEALNRFLPESAPPKVAPESDDKAEAVDHYKEAMGNSVDDLDYLGIPAEETRDPRPSAAHLTTKNSS</sequence>
<evidence type="ECO:0000313" key="3">
    <source>
        <dbReference type="Proteomes" id="UP000094526"/>
    </source>
</evidence>
<accession>A0A1C1CIS6</accession>
<name>A0A1C1CIS6_9EURO</name>
<organism evidence="2 3">
    <name type="scientific">Cladophialophora carrionii</name>
    <dbReference type="NCBI Taxonomy" id="86049"/>
    <lineage>
        <taxon>Eukaryota</taxon>
        <taxon>Fungi</taxon>
        <taxon>Dikarya</taxon>
        <taxon>Ascomycota</taxon>
        <taxon>Pezizomycotina</taxon>
        <taxon>Eurotiomycetes</taxon>
        <taxon>Chaetothyriomycetidae</taxon>
        <taxon>Chaetothyriales</taxon>
        <taxon>Herpotrichiellaceae</taxon>
        <taxon>Cladophialophora</taxon>
    </lineage>
</organism>
<dbReference type="OrthoDB" id="10042665at2759"/>
<reference evidence="3" key="1">
    <citation type="submission" date="2015-07" db="EMBL/GenBank/DDBJ databases">
        <authorList>
            <person name="Teixeira M.M."/>
            <person name="Souza R.C."/>
            <person name="Almeida L.G."/>
            <person name="Vicente V.A."/>
            <person name="de Hoog S."/>
            <person name="Bocca A.L."/>
            <person name="de Almeida S.R."/>
            <person name="Vasconcelos A.T."/>
            <person name="Felipe M.S."/>
        </authorList>
    </citation>
    <scope>NUCLEOTIDE SEQUENCE [LARGE SCALE GENOMIC DNA]</scope>
    <source>
        <strain evidence="3">KSF</strain>
    </source>
</reference>
<dbReference type="Proteomes" id="UP000094526">
    <property type="component" value="Unassembled WGS sequence"/>
</dbReference>
<comment type="caution">
    <text evidence="2">The sequence shown here is derived from an EMBL/GenBank/DDBJ whole genome shotgun (WGS) entry which is preliminary data.</text>
</comment>
<proteinExistence type="predicted"/>
<dbReference type="EMBL" id="LGRB01000012">
    <property type="protein sequence ID" value="OCT48423.1"/>
    <property type="molecule type" value="Genomic_DNA"/>
</dbReference>
<dbReference type="VEuPathDB" id="FungiDB:CLCR_04441"/>